<evidence type="ECO:0000256" key="8">
    <source>
        <dbReference type="SAM" id="MobiDB-lite"/>
    </source>
</evidence>
<feature type="region of interest" description="Disordered" evidence="8">
    <location>
        <begin position="292"/>
        <end position="320"/>
    </location>
</feature>
<dbReference type="PROSITE" id="PS50039">
    <property type="entry name" value="FORK_HEAD_3"/>
    <property type="match status" value="1"/>
</dbReference>
<comment type="subcellular location">
    <subcellularLocation>
        <location evidence="1">Cytoplasm</location>
    </subcellularLocation>
    <subcellularLocation>
        <location evidence="7">Nucleus</location>
    </subcellularLocation>
</comment>
<dbReference type="Pfam" id="PF00250">
    <property type="entry name" value="Forkhead"/>
    <property type="match status" value="1"/>
</dbReference>
<dbReference type="InterPro" id="IPR001766">
    <property type="entry name" value="Fork_head_dom"/>
</dbReference>
<dbReference type="Ensembl" id="ENSKMAT00000011227.1">
    <property type="protein sequence ID" value="ENSKMAP00000011056.1"/>
    <property type="gene ID" value="ENSKMAG00000008295.1"/>
</dbReference>
<evidence type="ECO:0000256" key="4">
    <source>
        <dbReference type="ARBA" id="ARBA00023125"/>
    </source>
</evidence>
<feature type="DNA-binding region" description="Fork-head" evidence="7">
    <location>
        <begin position="140"/>
        <end position="234"/>
    </location>
</feature>
<dbReference type="PANTHER" id="PTHR45767">
    <property type="entry name" value="FORKHEAD BOX PROTEIN O"/>
    <property type="match status" value="1"/>
</dbReference>
<evidence type="ECO:0000256" key="7">
    <source>
        <dbReference type="PROSITE-ProRule" id="PRU00089"/>
    </source>
</evidence>
<feature type="region of interest" description="Disordered" evidence="8">
    <location>
        <begin position="216"/>
        <end position="236"/>
    </location>
</feature>
<dbReference type="SUPFAM" id="SSF46785">
    <property type="entry name" value="Winged helix' DNA-binding domain"/>
    <property type="match status" value="1"/>
</dbReference>
<keyword evidence="6 7" id="KW-0539">Nucleus</keyword>
<evidence type="ECO:0000313" key="10">
    <source>
        <dbReference type="Ensembl" id="ENSKMAP00000011056.1"/>
    </source>
</evidence>
<feature type="compositionally biased region" description="Low complexity" evidence="8">
    <location>
        <begin position="49"/>
        <end position="58"/>
    </location>
</feature>
<dbReference type="GeneTree" id="ENSGT00940000161558"/>
<proteinExistence type="predicted"/>
<feature type="compositionally biased region" description="Polar residues" evidence="8">
    <location>
        <begin position="292"/>
        <end position="304"/>
    </location>
</feature>
<protein>
    <submittedName>
        <fullName evidence="10">Forkhead box O1 b</fullName>
    </submittedName>
</protein>
<dbReference type="GO" id="GO:0000978">
    <property type="term" value="F:RNA polymerase II cis-regulatory region sequence-specific DNA binding"/>
    <property type="evidence" value="ECO:0007669"/>
    <property type="project" value="TreeGrafter"/>
</dbReference>
<reference evidence="10" key="1">
    <citation type="submission" date="2025-08" db="UniProtKB">
        <authorList>
            <consortium name="Ensembl"/>
        </authorList>
    </citation>
    <scope>IDENTIFICATION</scope>
</reference>
<name>A0A3Q3A408_KRYMA</name>
<feature type="region of interest" description="Disordered" evidence="8">
    <location>
        <begin position="91"/>
        <end position="136"/>
    </location>
</feature>
<keyword evidence="5" id="KW-0804">Transcription</keyword>
<keyword evidence="11" id="KW-1185">Reference proteome</keyword>
<evidence type="ECO:0000256" key="1">
    <source>
        <dbReference type="ARBA" id="ARBA00004496"/>
    </source>
</evidence>
<keyword evidence="2" id="KW-0963">Cytoplasm</keyword>
<dbReference type="Proteomes" id="UP000264800">
    <property type="component" value="Unplaced"/>
</dbReference>
<dbReference type="STRING" id="37003.ENSKMAP00000011056"/>
<evidence type="ECO:0000259" key="9">
    <source>
        <dbReference type="PROSITE" id="PS50039"/>
    </source>
</evidence>
<dbReference type="InterPro" id="IPR036388">
    <property type="entry name" value="WH-like_DNA-bd_sf"/>
</dbReference>
<feature type="compositionally biased region" description="Basic residues" evidence="8">
    <location>
        <begin position="91"/>
        <end position="107"/>
    </location>
</feature>
<dbReference type="GO" id="GO:0000981">
    <property type="term" value="F:DNA-binding transcription factor activity, RNA polymerase II-specific"/>
    <property type="evidence" value="ECO:0007669"/>
    <property type="project" value="TreeGrafter"/>
</dbReference>
<accession>A0A3Q3A408</accession>
<organism evidence="10 11">
    <name type="scientific">Kryptolebias marmoratus</name>
    <name type="common">Mangrove killifish</name>
    <name type="synonym">Rivulus marmoratus</name>
    <dbReference type="NCBI Taxonomy" id="37003"/>
    <lineage>
        <taxon>Eukaryota</taxon>
        <taxon>Metazoa</taxon>
        <taxon>Chordata</taxon>
        <taxon>Craniata</taxon>
        <taxon>Vertebrata</taxon>
        <taxon>Euteleostomi</taxon>
        <taxon>Actinopterygii</taxon>
        <taxon>Neopterygii</taxon>
        <taxon>Teleostei</taxon>
        <taxon>Neoteleostei</taxon>
        <taxon>Acanthomorphata</taxon>
        <taxon>Ovalentaria</taxon>
        <taxon>Atherinomorphae</taxon>
        <taxon>Cyprinodontiformes</taxon>
        <taxon>Rivulidae</taxon>
        <taxon>Kryptolebias</taxon>
    </lineage>
</organism>
<dbReference type="PANTHER" id="PTHR45767:SF1">
    <property type="entry name" value="FORKHEAD BOX PROTEIN O1"/>
    <property type="match status" value="1"/>
</dbReference>
<dbReference type="OMA" id="DYRKCMY"/>
<reference evidence="10" key="2">
    <citation type="submission" date="2025-09" db="UniProtKB">
        <authorList>
            <consortium name="Ensembl"/>
        </authorList>
    </citation>
    <scope>IDENTIFICATION</scope>
</reference>
<feature type="region of interest" description="Disordered" evidence="8">
    <location>
        <begin position="481"/>
        <end position="544"/>
    </location>
</feature>
<dbReference type="Gene3D" id="1.10.10.10">
    <property type="entry name" value="Winged helix-like DNA-binding domain superfamily/Winged helix DNA-binding domain"/>
    <property type="match status" value="1"/>
</dbReference>
<dbReference type="FunFam" id="1.10.10.10:FF:000032">
    <property type="entry name" value="Forkhead box protein O4"/>
    <property type="match status" value="1"/>
</dbReference>
<dbReference type="SMART" id="SM00339">
    <property type="entry name" value="FH"/>
    <property type="match status" value="1"/>
</dbReference>
<evidence type="ECO:0000256" key="6">
    <source>
        <dbReference type="ARBA" id="ARBA00023242"/>
    </source>
</evidence>
<evidence type="ECO:0000256" key="2">
    <source>
        <dbReference type="ARBA" id="ARBA00022490"/>
    </source>
</evidence>
<dbReference type="GO" id="GO:0005737">
    <property type="term" value="C:cytoplasm"/>
    <property type="evidence" value="ECO:0007669"/>
    <property type="project" value="UniProtKB-SubCell"/>
</dbReference>
<dbReference type="Pfam" id="PF16676">
    <property type="entry name" value="FOXO-TAD"/>
    <property type="match status" value="1"/>
</dbReference>
<dbReference type="InterPro" id="IPR047408">
    <property type="entry name" value="FH_FOXO1"/>
</dbReference>
<dbReference type="GO" id="GO:0005634">
    <property type="term" value="C:nucleus"/>
    <property type="evidence" value="ECO:0007669"/>
    <property type="project" value="UniProtKB-SubCell"/>
</dbReference>
<dbReference type="PRINTS" id="PR00053">
    <property type="entry name" value="FORKHEAD"/>
</dbReference>
<feature type="compositionally biased region" description="Low complexity" evidence="8">
    <location>
        <begin position="108"/>
        <end position="122"/>
    </location>
</feature>
<dbReference type="PROSITE" id="PS00658">
    <property type="entry name" value="FORK_HEAD_2"/>
    <property type="match status" value="1"/>
</dbReference>
<feature type="domain" description="Fork-head" evidence="9">
    <location>
        <begin position="140"/>
        <end position="234"/>
    </location>
</feature>
<sequence length="629" mass="67980">MAEGPPVDTDPDFEPLSRPRSCTWPLPRPELPDPAGSDAPSPAPPPPAAGGNPAEFVGSLGLLEEDYEEYGGQKPPRAAFQCQERHCAHLHPHRHHHPPPPPHHQHHLQLQPQQQVSPSGVPPVGGSGQRKISSSRRNAWGNMSYADLITKAIDSSPERRLTLSQIYDWMVKSVPYFKDKGDSNSSAGWKNSIRHNLSLHSRFVRIQNEGTGKSSWWMLNPDGGKSGKSPRRRAVSMDNNNKFVKSRGRAAKKKLLQEVAAGKGGRSPGSQYWLGSPKSLSTEDFESWGSFRTRTSSDASTLSGRRSPFPPEQEELAEPNGLLLYPGASGPTKPPTLRSLSEVGGAVGPRGAEHVMESLLDNQSLLSPKAPQCGSDPSPSSNAVVLQSGSYGAAGLTPDYRKCTYGQVRLAPPEAKPGFGLYENQYLSPAGLLKELLISDGDAGRSLMSCNDARGTDAGRTNRLMSPYSSQSHVGGLKMVGPPQGHPGLHVNPPPAHNQGPPASPDLNVCDTMPLTRLTGLSGVPQRASGQPSARGHPAHAFPASFSNGYRQLYSAHAHHHHHHHHHHQERLPSDLDNVSIERFDCDMDSVLHETLMDGGGLDFNFDPTAGPHGFSQRVKTSTHHWVSG</sequence>
<dbReference type="CDD" id="cd20060">
    <property type="entry name" value="FH_FOXO1"/>
    <property type="match status" value="1"/>
</dbReference>
<evidence type="ECO:0000313" key="11">
    <source>
        <dbReference type="Proteomes" id="UP000264800"/>
    </source>
</evidence>
<dbReference type="InterPro" id="IPR032067">
    <property type="entry name" value="FOXO-TAD"/>
</dbReference>
<dbReference type="AlphaFoldDB" id="A0A3Q3A408"/>
<keyword evidence="3" id="KW-0805">Transcription regulation</keyword>
<evidence type="ECO:0000256" key="5">
    <source>
        <dbReference type="ARBA" id="ARBA00023163"/>
    </source>
</evidence>
<feature type="region of interest" description="Disordered" evidence="8">
    <location>
        <begin position="1"/>
        <end position="58"/>
    </location>
</feature>
<dbReference type="GO" id="GO:0001945">
    <property type="term" value="P:lymph vessel development"/>
    <property type="evidence" value="ECO:0007669"/>
    <property type="project" value="Ensembl"/>
</dbReference>
<dbReference type="InterPro" id="IPR030456">
    <property type="entry name" value="TF_fork_head_CS_2"/>
</dbReference>
<evidence type="ECO:0000256" key="3">
    <source>
        <dbReference type="ARBA" id="ARBA00023015"/>
    </source>
</evidence>
<dbReference type="InterPro" id="IPR036390">
    <property type="entry name" value="WH_DNA-bd_sf"/>
</dbReference>
<keyword evidence="4 7" id="KW-0238">DNA-binding</keyword>